<proteinExistence type="predicted"/>
<name>A0ABX7CA57_9HYPH</name>
<keyword evidence="1" id="KW-0472">Membrane</keyword>
<feature type="transmembrane region" description="Helical" evidence="1">
    <location>
        <begin position="62"/>
        <end position="86"/>
    </location>
</feature>
<dbReference type="Proteomes" id="UP000595857">
    <property type="component" value="Chromosome"/>
</dbReference>
<keyword evidence="3" id="KW-1185">Reference proteome</keyword>
<feature type="transmembrane region" description="Helical" evidence="1">
    <location>
        <begin position="31"/>
        <end position="50"/>
    </location>
</feature>
<organism evidence="2 3">
    <name type="scientific">Devosia rhizoryzae</name>
    <dbReference type="NCBI Taxonomy" id="2774137"/>
    <lineage>
        <taxon>Bacteria</taxon>
        <taxon>Pseudomonadati</taxon>
        <taxon>Pseudomonadota</taxon>
        <taxon>Alphaproteobacteria</taxon>
        <taxon>Hyphomicrobiales</taxon>
        <taxon>Devosiaceae</taxon>
        <taxon>Devosia</taxon>
    </lineage>
</organism>
<dbReference type="RefSeq" id="WP_201635116.1">
    <property type="nucleotide sequence ID" value="NZ_CP068046.1"/>
</dbReference>
<dbReference type="EMBL" id="CP068046">
    <property type="protein sequence ID" value="QQR40089.1"/>
    <property type="molecule type" value="Genomic_DNA"/>
</dbReference>
<reference evidence="2 3" key="1">
    <citation type="submission" date="2021-01" db="EMBL/GenBank/DDBJ databases">
        <title>Genome seq and assembly of Devosia sp. LEGU1.</title>
        <authorList>
            <person name="Chhetri G."/>
        </authorList>
    </citation>
    <scope>NUCLEOTIDE SEQUENCE [LARGE SCALE GENOMIC DNA]</scope>
    <source>
        <strain evidence="2 3">LEGU1</strain>
    </source>
</reference>
<evidence type="ECO:0000313" key="2">
    <source>
        <dbReference type="EMBL" id="QQR40089.1"/>
    </source>
</evidence>
<evidence type="ECO:0000313" key="3">
    <source>
        <dbReference type="Proteomes" id="UP000595857"/>
    </source>
</evidence>
<feature type="transmembrane region" description="Helical" evidence="1">
    <location>
        <begin position="6"/>
        <end position="24"/>
    </location>
</feature>
<gene>
    <name evidence="2" type="ORF">JI748_03490</name>
</gene>
<evidence type="ECO:0000256" key="1">
    <source>
        <dbReference type="SAM" id="Phobius"/>
    </source>
</evidence>
<accession>A0ABX7CA57</accession>
<keyword evidence="1" id="KW-0812">Transmembrane</keyword>
<keyword evidence="1" id="KW-1133">Transmembrane helix</keyword>
<protein>
    <submittedName>
        <fullName evidence="2">Uncharacterized protein</fullName>
    </submittedName>
</protein>
<sequence>MNVTFDPFHMHAGLAVFFVTLAVLRKTGSTLIPLLAVIVMEVVLLWPGLTGPEAEGRVALNGFLSAIIWPFVITVLGQLGLLEALVTPRERPRR</sequence>